<dbReference type="PANTHER" id="PTHR42715">
    <property type="entry name" value="BETA-GLUCOSIDASE"/>
    <property type="match status" value="1"/>
</dbReference>
<dbReference type="OrthoDB" id="9805821at2"/>
<dbReference type="Proteomes" id="UP000218267">
    <property type="component" value="Chromosome"/>
</dbReference>
<name>A0A1Y1CJ56_9BACT</name>
<dbReference type="PANTHER" id="PTHR42715:SF10">
    <property type="entry name" value="BETA-GLUCOSIDASE"/>
    <property type="match status" value="1"/>
</dbReference>
<dbReference type="InterPro" id="IPR002772">
    <property type="entry name" value="Glyco_hydro_3_C"/>
</dbReference>
<sequence>MKKYILIILTGILLFSCKPEVKIDLTDRVEDKIDSLINLMTLEEKVALCHGNTNFTLPGVPRLGIPELTMGDGPHSIKFDFKKDSWEHADSKDSSTYLPCGVALGATWNPELAYEFGSVLGREARFRDKDVHLAPGINIIRRPLCGRNFEYLSEDPLVSEKLGVEYIKGVQKYDVASCVKHFIAYNDKRHPNVWMSERTLNEIYLPAFIGAIDEANAMLVMGSYNKYKGEYMSENSYMLQHVLKDKLKFKGAVISDWSAVHNTHEAVYNGLDIEMGTEGVGGFDNYYMADAFLKLAKEGHVAENLIDDKVRRVLRIYFKTRLKENRPKGEFITQRHFDFALKAAEEGIVLLKNDKNLLPIDFTKVTSIAVIGDNATAVHAEGGGSSGTKAYYEITPLDGIKNLLKGSSAKVSFAKGYKTKDGENEAKLMAEALKLASESDVVIYVGGLNHEFDAERQDKIDMILPYNQDRLINSLAEANKNMAVVMLSGSSFEMHKWLGNVSNLVLMAYSGMEGGNALANVLSGKVNPSGKLSYTLPLHFEDAPEYAFECYDEKRKTDYYKEGVFVGYRYYDTYGVNTQFDFGYGLSYTSFDIKNVQLSQTKMTSTEVMKLAVEVENTGKLEGMEVVQVYIGDVESSVKRPLKELMAFEKVKLKSGEKKTIEFAIELKDLQFFDELSKSWISEPGKFKIYVGNSVENILVEKEIELL</sequence>
<dbReference type="InterPro" id="IPR036962">
    <property type="entry name" value="Glyco_hydro_3_N_sf"/>
</dbReference>
<dbReference type="KEGG" id="mbas:ALGA_0924"/>
<dbReference type="GO" id="GO:0008422">
    <property type="term" value="F:beta-glucosidase activity"/>
    <property type="evidence" value="ECO:0007669"/>
    <property type="project" value="UniProtKB-ARBA"/>
</dbReference>
<dbReference type="PRINTS" id="PR00133">
    <property type="entry name" value="GLHYDRLASE3"/>
</dbReference>
<dbReference type="SUPFAM" id="SSF51445">
    <property type="entry name" value="(Trans)glycosidases"/>
    <property type="match status" value="1"/>
</dbReference>
<dbReference type="RefSeq" id="WP_096428230.1">
    <property type="nucleotide sequence ID" value="NZ_AP018042.1"/>
</dbReference>
<organism evidence="4 5">
    <name type="scientific">Labilibaculum antarcticum</name>
    <dbReference type="NCBI Taxonomy" id="1717717"/>
    <lineage>
        <taxon>Bacteria</taxon>
        <taxon>Pseudomonadati</taxon>
        <taxon>Bacteroidota</taxon>
        <taxon>Bacteroidia</taxon>
        <taxon>Marinilabiliales</taxon>
        <taxon>Marinifilaceae</taxon>
        <taxon>Labilibaculum</taxon>
    </lineage>
</organism>
<dbReference type="InterPro" id="IPR001764">
    <property type="entry name" value="Glyco_hydro_3_N"/>
</dbReference>
<dbReference type="Pfam" id="PF14310">
    <property type="entry name" value="Fn3-like"/>
    <property type="match status" value="1"/>
</dbReference>
<protein>
    <submittedName>
        <fullName evidence="4">Glycosyl hydrolase</fullName>
    </submittedName>
</protein>
<dbReference type="PROSITE" id="PS51257">
    <property type="entry name" value="PROKAR_LIPOPROTEIN"/>
    <property type="match status" value="1"/>
</dbReference>
<comment type="similarity">
    <text evidence="1">Belongs to the glycosyl hydrolase 3 family.</text>
</comment>
<evidence type="ECO:0000259" key="3">
    <source>
        <dbReference type="SMART" id="SM01217"/>
    </source>
</evidence>
<dbReference type="InterPro" id="IPR036881">
    <property type="entry name" value="Glyco_hydro_3_C_sf"/>
</dbReference>
<accession>A0A1Y1CJ56</accession>
<dbReference type="SMART" id="SM01217">
    <property type="entry name" value="Fn3_like"/>
    <property type="match status" value="1"/>
</dbReference>
<feature type="domain" description="Fibronectin type III-like" evidence="3">
    <location>
        <begin position="625"/>
        <end position="695"/>
    </location>
</feature>
<dbReference type="Gene3D" id="3.20.20.300">
    <property type="entry name" value="Glycoside hydrolase, family 3, N-terminal domain"/>
    <property type="match status" value="1"/>
</dbReference>
<keyword evidence="2 4" id="KW-0378">Hydrolase</keyword>
<dbReference type="Pfam" id="PF01915">
    <property type="entry name" value="Glyco_hydro_3_C"/>
    <property type="match status" value="1"/>
</dbReference>
<dbReference type="InterPro" id="IPR050288">
    <property type="entry name" value="Cellulose_deg_GH3"/>
</dbReference>
<dbReference type="FunFam" id="2.60.40.10:FF:000495">
    <property type="entry name" value="Periplasmic beta-glucosidase"/>
    <property type="match status" value="1"/>
</dbReference>
<proteinExistence type="inferred from homology"/>
<dbReference type="SUPFAM" id="SSF52279">
    <property type="entry name" value="Beta-D-glucan exohydrolase, C-terminal domain"/>
    <property type="match status" value="1"/>
</dbReference>
<keyword evidence="5" id="KW-1185">Reference proteome</keyword>
<dbReference type="Gene3D" id="2.60.40.10">
    <property type="entry name" value="Immunoglobulins"/>
    <property type="match status" value="1"/>
</dbReference>
<dbReference type="Gene3D" id="3.40.50.1700">
    <property type="entry name" value="Glycoside hydrolase family 3 C-terminal domain"/>
    <property type="match status" value="1"/>
</dbReference>
<dbReference type="InterPro" id="IPR017853">
    <property type="entry name" value="GH"/>
</dbReference>
<evidence type="ECO:0000313" key="5">
    <source>
        <dbReference type="Proteomes" id="UP000218267"/>
    </source>
</evidence>
<evidence type="ECO:0000256" key="1">
    <source>
        <dbReference type="ARBA" id="ARBA00005336"/>
    </source>
</evidence>
<reference evidence="4 5" key="1">
    <citation type="journal article" date="2018" name="Mar. Genomics">
        <title>Complete genome sequence of Marinifilaceae bacterium strain SPP2, isolated from the Antarctic marine sediment.</title>
        <authorList>
            <person name="Watanabe M."/>
            <person name="Kojima H."/>
            <person name="Fukui M."/>
        </authorList>
    </citation>
    <scope>NUCLEOTIDE SEQUENCE [LARGE SCALE GENOMIC DNA]</scope>
    <source>
        <strain evidence="4 5">SPP2</strain>
    </source>
</reference>
<dbReference type="EMBL" id="AP018042">
    <property type="protein sequence ID" value="BAX79311.1"/>
    <property type="molecule type" value="Genomic_DNA"/>
</dbReference>
<dbReference type="InterPro" id="IPR013783">
    <property type="entry name" value="Ig-like_fold"/>
</dbReference>
<dbReference type="Pfam" id="PF00933">
    <property type="entry name" value="Glyco_hydro_3"/>
    <property type="match status" value="1"/>
</dbReference>
<reference evidence="5" key="2">
    <citation type="journal article" date="2020" name="Antonie Van Leeuwenhoek">
        <title>Labilibaculum antarcticum sp. nov., a novel facultative anaerobic, psychrotorelant bacterium isolated from marine sediment of Antarctica.</title>
        <authorList>
            <person name="Watanabe M."/>
            <person name="Kojima H."/>
            <person name="Fukui M."/>
        </authorList>
    </citation>
    <scope>NUCLEOTIDE SEQUENCE [LARGE SCALE GENOMIC DNA]</scope>
    <source>
        <strain evidence="5">SPP2</strain>
    </source>
</reference>
<dbReference type="GO" id="GO:0005975">
    <property type="term" value="P:carbohydrate metabolic process"/>
    <property type="evidence" value="ECO:0007669"/>
    <property type="project" value="InterPro"/>
</dbReference>
<dbReference type="InterPro" id="IPR026891">
    <property type="entry name" value="Fn3-like"/>
</dbReference>
<evidence type="ECO:0000313" key="4">
    <source>
        <dbReference type="EMBL" id="BAX79311.1"/>
    </source>
</evidence>
<gene>
    <name evidence="4" type="ORF">ALGA_0924</name>
</gene>
<evidence type="ECO:0000256" key="2">
    <source>
        <dbReference type="ARBA" id="ARBA00022801"/>
    </source>
</evidence>
<dbReference type="AlphaFoldDB" id="A0A1Y1CJ56"/>